<name>A0A1X7AQU8_9GAMM</name>
<gene>
    <name evidence="1" type="ORF">EHSB41UT_04493</name>
</gene>
<organism evidence="1 2">
    <name type="scientific">Parendozoicomonas haliclonae</name>
    <dbReference type="NCBI Taxonomy" id="1960125"/>
    <lineage>
        <taxon>Bacteria</taxon>
        <taxon>Pseudomonadati</taxon>
        <taxon>Pseudomonadota</taxon>
        <taxon>Gammaproteobacteria</taxon>
        <taxon>Oceanospirillales</taxon>
        <taxon>Endozoicomonadaceae</taxon>
        <taxon>Parendozoicomonas</taxon>
    </lineage>
</organism>
<reference evidence="1 2" key="1">
    <citation type="submission" date="2017-03" db="EMBL/GenBank/DDBJ databases">
        <authorList>
            <person name="Afonso C.L."/>
            <person name="Miller P.J."/>
            <person name="Scott M.A."/>
            <person name="Spackman E."/>
            <person name="Goraichik I."/>
            <person name="Dimitrov K.M."/>
            <person name="Suarez D.L."/>
            <person name="Swayne D.E."/>
        </authorList>
    </citation>
    <scope>NUCLEOTIDE SEQUENCE [LARGE SCALE GENOMIC DNA]</scope>
    <source>
        <strain evidence="1">SB41UT1</strain>
    </source>
</reference>
<dbReference type="EMBL" id="FWPT01000015">
    <property type="protein sequence ID" value="SMA50676.1"/>
    <property type="molecule type" value="Genomic_DNA"/>
</dbReference>
<accession>A0A1X7AQU8</accession>
<dbReference type="RefSeq" id="WP_087113115.1">
    <property type="nucleotide sequence ID" value="NZ_CBCSCN010000015.1"/>
</dbReference>
<sequence>MKRYKQSILSDYFVTRPEHGVRHIVGANYDIEDQGNRALCSIVVVTEAGFEVLSNRYLAGKPGSGNETCHICKALLDQRISNMPGQVKLRAFDSEPRQFELPVHQLGLDL</sequence>
<dbReference type="Proteomes" id="UP000196573">
    <property type="component" value="Unassembled WGS sequence"/>
</dbReference>
<dbReference type="AlphaFoldDB" id="A0A1X7AQU8"/>
<dbReference type="OrthoDB" id="6195951at2"/>
<protein>
    <submittedName>
        <fullName evidence="1">Uncharacterized protein</fullName>
    </submittedName>
</protein>
<keyword evidence="2" id="KW-1185">Reference proteome</keyword>
<proteinExistence type="predicted"/>
<evidence type="ECO:0000313" key="2">
    <source>
        <dbReference type="Proteomes" id="UP000196573"/>
    </source>
</evidence>
<evidence type="ECO:0000313" key="1">
    <source>
        <dbReference type="EMBL" id="SMA50676.1"/>
    </source>
</evidence>